<sequence>MRIEKLNKKKEVLFEEHSKDYVIAKQKIINKSRLLYL</sequence>
<name>F0GU16_9FIRM</name>
<organism evidence="1 2">
    <name type="scientific">Anaerococcus prevotii ACS-065-V-Col13</name>
    <dbReference type="NCBI Taxonomy" id="879305"/>
    <lineage>
        <taxon>Bacteria</taxon>
        <taxon>Bacillati</taxon>
        <taxon>Bacillota</taxon>
        <taxon>Tissierellia</taxon>
        <taxon>Tissierellales</taxon>
        <taxon>Peptoniphilaceae</taxon>
        <taxon>Anaerococcus</taxon>
    </lineage>
</organism>
<accession>F0GU16</accession>
<comment type="caution">
    <text evidence="1">The sequence shown here is derived from an EMBL/GenBank/DDBJ whole genome shotgun (WGS) entry which is preliminary data.</text>
</comment>
<dbReference type="AlphaFoldDB" id="F0GU16"/>
<dbReference type="EMBL" id="AEXM01000012">
    <property type="protein sequence ID" value="EGC82514.1"/>
    <property type="molecule type" value="Genomic_DNA"/>
</dbReference>
<evidence type="ECO:0000313" key="1">
    <source>
        <dbReference type="EMBL" id="EGC82514.1"/>
    </source>
</evidence>
<protein>
    <submittedName>
        <fullName evidence="1">Uncharacterized protein</fullName>
    </submittedName>
</protein>
<proteinExistence type="predicted"/>
<keyword evidence="2" id="KW-1185">Reference proteome</keyword>
<dbReference type="Proteomes" id="UP000005286">
    <property type="component" value="Unassembled WGS sequence"/>
</dbReference>
<gene>
    <name evidence="1" type="ORF">HMPREF9290_1234</name>
</gene>
<reference evidence="1 2" key="1">
    <citation type="submission" date="2011-01" db="EMBL/GenBank/DDBJ databases">
        <authorList>
            <person name="Durkin A.S."/>
            <person name="Madupu R."/>
            <person name="Torralba M."/>
            <person name="Gillis M."/>
            <person name="Methe B."/>
            <person name="Sutton G."/>
            <person name="Nelson K.E."/>
        </authorList>
    </citation>
    <scope>NUCLEOTIDE SEQUENCE [LARGE SCALE GENOMIC DNA]</scope>
    <source>
        <strain evidence="1 2">ACS-065-V-Col13</strain>
    </source>
</reference>
<dbReference type="PATRIC" id="fig|879305.3.peg.296"/>
<evidence type="ECO:0000313" key="2">
    <source>
        <dbReference type="Proteomes" id="UP000005286"/>
    </source>
</evidence>